<protein>
    <submittedName>
        <fullName evidence="8">Transducin/WD40 repeat-like superfamily protein</fullName>
    </submittedName>
</protein>
<feature type="repeat" description="WD" evidence="3">
    <location>
        <begin position="249"/>
        <end position="290"/>
    </location>
</feature>
<dbReference type="AlphaFoldDB" id="A0A5A7PEC3"/>
<dbReference type="OrthoDB" id="59941at2759"/>
<dbReference type="InterPro" id="IPR020472">
    <property type="entry name" value="WD40_PAC1"/>
</dbReference>
<evidence type="ECO:0000313" key="8">
    <source>
        <dbReference type="EMBL" id="GER31283.1"/>
    </source>
</evidence>
<dbReference type="PANTHER" id="PTHR44489:SF16">
    <property type="entry name" value="ANAPHASE-PROMOTING COMPLEX SUBUNIT 4 WD40 DOMAIN-CONTAINING PROTEIN"/>
    <property type="match status" value="1"/>
</dbReference>
<name>A0A5A7PEC3_STRAF</name>
<feature type="domain" description="Cyclic nucleotide-binding" evidence="6">
    <location>
        <begin position="502"/>
        <end position="542"/>
    </location>
</feature>
<dbReference type="InterPro" id="IPR001680">
    <property type="entry name" value="WD40_rpt"/>
</dbReference>
<keyword evidence="4" id="KW-0479">Metal-binding</keyword>
<feature type="zinc finger region" description="C3H1-type" evidence="4">
    <location>
        <begin position="211"/>
        <end position="238"/>
    </location>
</feature>
<dbReference type="PROSITE" id="PS50042">
    <property type="entry name" value="CNMP_BINDING_3"/>
    <property type="match status" value="1"/>
</dbReference>
<dbReference type="Gene3D" id="3.30.1370.210">
    <property type="match status" value="1"/>
</dbReference>
<dbReference type="SMART" id="SM00356">
    <property type="entry name" value="ZnF_C3H1"/>
    <property type="match status" value="2"/>
</dbReference>
<sequence>MEFTIGCAHDGMAEDFYDVSLVDGYNVSFGAAVVLRLRRLLVCWLRGGGAETIGGEKKLKFISLYSFVFSRFDSSNFCHARGLNGAPLIFRTLMEVSMTRKVAVFDQSIGQKNVVCTYWLAGRCKKNPCRFMHCEQSKSAQPKSTQPGKVPPRKMTWRNPQLHSHKIVASNETYTNGTIGNKRRSPDDASKKGPVHHEPATAKSEKSSVQKNQLAQCKYWVIGNCVLGDRCKYVHSWFSGSGFTMLAKLEGHTKGINGISLPFGCDKLYSCGKDRSIRAWNCHSGQCAGTLTTDDETGCLFSEGQWVLVGLQNRVQAWNIQKQSEFSLNAPAGLVRSLVSDDANKLFAGLEDGTILVWTWHPETTDLPEPVAMLKEHTSAVCSLAVGSGNRLYSGSKDCTVKVWDRESFQCLHTLRGHVRDVMSVLCWDSYLLSASLDNAIKVWALNEIETIEVVYERKEDSAVIALCGLADGENKPILLCSCDDNTVRLYDMPSFTERGRIFSRGRVEVIQTGIKGLFFTGDATGEIAVWQLIGLPNAATA</sequence>
<feature type="region of interest" description="Disordered" evidence="5">
    <location>
        <begin position="173"/>
        <end position="207"/>
    </location>
</feature>
<dbReference type="PROSITE" id="PS50294">
    <property type="entry name" value="WD_REPEATS_REGION"/>
    <property type="match status" value="1"/>
</dbReference>
<feature type="domain" description="C3H1-type" evidence="7">
    <location>
        <begin position="110"/>
        <end position="136"/>
    </location>
</feature>
<evidence type="ECO:0000256" key="3">
    <source>
        <dbReference type="PROSITE-ProRule" id="PRU00221"/>
    </source>
</evidence>
<evidence type="ECO:0000256" key="4">
    <source>
        <dbReference type="PROSITE-ProRule" id="PRU00723"/>
    </source>
</evidence>
<feature type="compositionally biased region" description="Basic and acidic residues" evidence="5">
    <location>
        <begin position="184"/>
        <end position="207"/>
    </location>
</feature>
<reference evidence="9" key="1">
    <citation type="journal article" date="2019" name="Curr. Biol.">
        <title>Genome Sequence of Striga asiatica Provides Insight into the Evolution of Plant Parasitism.</title>
        <authorList>
            <person name="Yoshida S."/>
            <person name="Kim S."/>
            <person name="Wafula E.K."/>
            <person name="Tanskanen J."/>
            <person name="Kim Y.M."/>
            <person name="Honaas L."/>
            <person name="Yang Z."/>
            <person name="Spallek T."/>
            <person name="Conn C.E."/>
            <person name="Ichihashi Y."/>
            <person name="Cheong K."/>
            <person name="Cui S."/>
            <person name="Der J.P."/>
            <person name="Gundlach H."/>
            <person name="Jiao Y."/>
            <person name="Hori C."/>
            <person name="Ishida J.K."/>
            <person name="Kasahara H."/>
            <person name="Kiba T."/>
            <person name="Kim M.S."/>
            <person name="Koo N."/>
            <person name="Laohavisit A."/>
            <person name="Lee Y.H."/>
            <person name="Lumba S."/>
            <person name="McCourt P."/>
            <person name="Mortimer J.C."/>
            <person name="Mutuku J.M."/>
            <person name="Nomura T."/>
            <person name="Sasaki-Sekimoto Y."/>
            <person name="Seto Y."/>
            <person name="Wang Y."/>
            <person name="Wakatake T."/>
            <person name="Sakakibara H."/>
            <person name="Demura T."/>
            <person name="Yamaguchi S."/>
            <person name="Yoneyama K."/>
            <person name="Manabe R.I."/>
            <person name="Nelson D.C."/>
            <person name="Schulman A.H."/>
            <person name="Timko M.P."/>
            <person name="dePamphilis C.W."/>
            <person name="Choi D."/>
            <person name="Shirasu K."/>
        </authorList>
    </citation>
    <scope>NUCLEOTIDE SEQUENCE [LARGE SCALE GENOMIC DNA]</scope>
    <source>
        <strain evidence="9">cv. UVA1</strain>
    </source>
</reference>
<dbReference type="Proteomes" id="UP000325081">
    <property type="component" value="Unassembled WGS sequence"/>
</dbReference>
<feature type="zinc finger region" description="C3H1-type" evidence="4">
    <location>
        <begin position="110"/>
        <end position="136"/>
    </location>
</feature>
<feature type="region of interest" description="Disordered" evidence="5">
    <location>
        <begin position="136"/>
        <end position="161"/>
    </location>
</feature>
<feature type="compositionally biased region" description="Polar residues" evidence="5">
    <location>
        <begin position="137"/>
        <end position="147"/>
    </location>
</feature>
<dbReference type="Pfam" id="PF00400">
    <property type="entry name" value="WD40"/>
    <property type="match status" value="3"/>
</dbReference>
<dbReference type="InterPro" id="IPR000595">
    <property type="entry name" value="cNMP-bd_dom"/>
</dbReference>
<accession>A0A5A7PEC3</accession>
<dbReference type="PROSITE" id="PS50082">
    <property type="entry name" value="WD_REPEATS_2"/>
    <property type="match status" value="3"/>
</dbReference>
<dbReference type="Pfam" id="PF14608">
    <property type="entry name" value="zf-CCCH_2"/>
    <property type="match status" value="2"/>
</dbReference>
<dbReference type="InterPro" id="IPR036322">
    <property type="entry name" value="WD40_repeat_dom_sf"/>
</dbReference>
<feature type="repeat" description="WD" evidence="3">
    <location>
        <begin position="415"/>
        <end position="454"/>
    </location>
</feature>
<keyword evidence="9" id="KW-1185">Reference proteome</keyword>
<feature type="domain" description="C3H1-type" evidence="7">
    <location>
        <begin position="211"/>
        <end position="238"/>
    </location>
</feature>
<keyword evidence="2" id="KW-0677">Repeat</keyword>
<evidence type="ECO:0000259" key="7">
    <source>
        <dbReference type="PROSITE" id="PS50103"/>
    </source>
</evidence>
<evidence type="ECO:0000313" key="9">
    <source>
        <dbReference type="Proteomes" id="UP000325081"/>
    </source>
</evidence>
<dbReference type="PRINTS" id="PR00320">
    <property type="entry name" value="GPROTEINBRPT"/>
</dbReference>
<feature type="repeat" description="WD" evidence="3">
    <location>
        <begin position="374"/>
        <end position="414"/>
    </location>
</feature>
<gene>
    <name evidence="8" type="ORF">STAS_07286</name>
</gene>
<dbReference type="InterPro" id="IPR000571">
    <property type="entry name" value="Znf_CCCH"/>
</dbReference>
<evidence type="ECO:0000256" key="5">
    <source>
        <dbReference type="SAM" id="MobiDB-lite"/>
    </source>
</evidence>
<dbReference type="EMBL" id="BKCP01004439">
    <property type="protein sequence ID" value="GER31283.1"/>
    <property type="molecule type" value="Genomic_DNA"/>
</dbReference>
<dbReference type="SUPFAM" id="SSF50978">
    <property type="entry name" value="WD40 repeat-like"/>
    <property type="match status" value="1"/>
</dbReference>
<proteinExistence type="predicted"/>
<comment type="caution">
    <text evidence="8">The sequence shown here is derived from an EMBL/GenBank/DDBJ whole genome shotgun (WGS) entry which is preliminary data.</text>
</comment>
<dbReference type="Gene3D" id="2.130.10.10">
    <property type="entry name" value="YVTN repeat-like/Quinoprotein amine dehydrogenase"/>
    <property type="match status" value="2"/>
</dbReference>
<evidence type="ECO:0000256" key="2">
    <source>
        <dbReference type="ARBA" id="ARBA00022737"/>
    </source>
</evidence>
<keyword evidence="1 3" id="KW-0853">WD repeat</keyword>
<dbReference type="GO" id="GO:0008270">
    <property type="term" value="F:zinc ion binding"/>
    <property type="evidence" value="ECO:0007669"/>
    <property type="project" value="UniProtKB-KW"/>
</dbReference>
<keyword evidence="4" id="KW-0862">Zinc</keyword>
<evidence type="ECO:0000259" key="6">
    <source>
        <dbReference type="PROSITE" id="PS50042"/>
    </source>
</evidence>
<keyword evidence="4" id="KW-0863">Zinc-finger</keyword>
<dbReference type="InterPro" id="IPR044715">
    <property type="entry name" value="WDR86-like"/>
</dbReference>
<dbReference type="SMART" id="SM00320">
    <property type="entry name" value="WD40"/>
    <property type="match status" value="6"/>
</dbReference>
<dbReference type="PANTHER" id="PTHR44489">
    <property type="match status" value="1"/>
</dbReference>
<dbReference type="PROSITE" id="PS50103">
    <property type="entry name" value="ZF_C3H1"/>
    <property type="match status" value="2"/>
</dbReference>
<organism evidence="8 9">
    <name type="scientific">Striga asiatica</name>
    <name type="common">Asiatic witchweed</name>
    <name type="synonym">Buchnera asiatica</name>
    <dbReference type="NCBI Taxonomy" id="4170"/>
    <lineage>
        <taxon>Eukaryota</taxon>
        <taxon>Viridiplantae</taxon>
        <taxon>Streptophyta</taxon>
        <taxon>Embryophyta</taxon>
        <taxon>Tracheophyta</taxon>
        <taxon>Spermatophyta</taxon>
        <taxon>Magnoliopsida</taxon>
        <taxon>eudicotyledons</taxon>
        <taxon>Gunneridae</taxon>
        <taxon>Pentapetalae</taxon>
        <taxon>asterids</taxon>
        <taxon>lamiids</taxon>
        <taxon>Lamiales</taxon>
        <taxon>Orobanchaceae</taxon>
        <taxon>Buchnereae</taxon>
        <taxon>Striga</taxon>
    </lineage>
</organism>
<dbReference type="InterPro" id="IPR015943">
    <property type="entry name" value="WD40/YVTN_repeat-like_dom_sf"/>
</dbReference>
<evidence type="ECO:0000256" key="1">
    <source>
        <dbReference type="ARBA" id="ARBA00022574"/>
    </source>
</evidence>